<protein>
    <recommendedName>
        <fullName evidence="6">Pre-mRNA-splicing factor CWC24</fullName>
    </recommendedName>
</protein>
<evidence type="ECO:0000256" key="5">
    <source>
        <dbReference type="PROSITE-ProRule" id="PRU00723"/>
    </source>
</evidence>
<feature type="compositionally biased region" description="Acidic residues" evidence="7">
    <location>
        <begin position="295"/>
        <end position="304"/>
    </location>
</feature>
<dbReference type="CDD" id="cd16539">
    <property type="entry name" value="RING-HC_RNF113A_B"/>
    <property type="match status" value="1"/>
</dbReference>
<comment type="subunit">
    <text evidence="6">Associated with the spliceosome.</text>
</comment>
<feature type="domain" description="C3H1-type" evidence="9">
    <location>
        <begin position="160"/>
        <end position="188"/>
    </location>
</feature>
<dbReference type="SMART" id="SM00184">
    <property type="entry name" value="RING"/>
    <property type="match status" value="1"/>
</dbReference>
<proteinExistence type="inferred from homology"/>
<reference evidence="10 11" key="1">
    <citation type="journal article" date="2016" name="Mol. Biol. Evol.">
        <title>Comparative Genomics of Early-Diverging Mushroom-Forming Fungi Provides Insights into the Origins of Lignocellulose Decay Capabilities.</title>
        <authorList>
            <person name="Nagy L.G."/>
            <person name="Riley R."/>
            <person name="Tritt A."/>
            <person name="Adam C."/>
            <person name="Daum C."/>
            <person name="Floudas D."/>
            <person name="Sun H."/>
            <person name="Yadav J.S."/>
            <person name="Pangilinan J."/>
            <person name="Larsson K.H."/>
            <person name="Matsuura K."/>
            <person name="Barry K."/>
            <person name="Labutti K."/>
            <person name="Kuo R."/>
            <person name="Ohm R.A."/>
            <person name="Bhattacharya S.S."/>
            <person name="Shirouzu T."/>
            <person name="Yoshinaga Y."/>
            <person name="Martin F.M."/>
            <person name="Grigoriev I.V."/>
            <person name="Hibbett D.S."/>
        </authorList>
    </citation>
    <scope>NUCLEOTIDE SEQUENCE [LARGE SCALE GENOMIC DNA]</scope>
    <source>
        <strain evidence="10 11">TUFC12733</strain>
    </source>
</reference>
<dbReference type="InterPro" id="IPR017907">
    <property type="entry name" value="Znf_RING_CS"/>
</dbReference>
<keyword evidence="11" id="KW-1185">Reference proteome</keyword>
<comment type="subcellular location">
    <subcellularLocation>
        <location evidence="6">Nucleus</location>
    </subcellularLocation>
</comment>
<dbReference type="PANTHER" id="PTHR12930">
    <property type="entry name" value="ZINC FINGER PROTEIN 183"/>
    <property type="match status" value="1"/>
</dbReference>
<dbReference type="GO" id="GO:0006397">
    <property type="term" value="P:mRNA processing"/>
    <property type="evidence" value="ECO:0007669"/>
    <property type="project" value="UniProtKB-KW"/>
</dbReference>
<dbReference type="InterPro" id="IPR001841">
    <property type="entry name" value="Znf_RING"/>
</dbReference>
<dbReference type="Gene3D" id="3.30.40.10">
    <property type="entry name" value="Zinc/RING finger domain, C3HC4 (zinc finger)"/>
    <property type="match status" value="1"/>
</dbReference>
<keyword evidence="6" id="KW-0747">Spliceosome</keyword>
<keyword evidence="6" id="KW-0508">mRNA splicing</keyword>
<dbReference type="SUPFAM" id="SSF57850">
    <property type="entry name" value="RING/U-box"/>
    <property type="match status" value="1"/>
</dbReference>
<feature type="compositionally biased region" description="Basic and acidic residues" evidence="7">
    <location>
        <begin position="283"/>
        <end position="294"/>
    </location>
</feature>
<dbReference type="SMART" id="SM00356">
    <property type="entry name" value="ZnF_C3H1"/>
    <property type="match status" value="1"/>
</dbReference>
<feature type="domain" description="RING-type" evidence="8">
    <location>
        <begin position="227"/>
        <end position="264"/>
    </location>
</feature>
<dbReference type="STRING" id="1330018.A0A167PCE4"/>
<dbReference type="PROSITE" id="PS00518">
    <property type="entry name" value="ZF_RING_1"/>
    <property type="match status" value="1"/>
</dbReference>
<feature type="compositionally biased region" description="Low complexity" evidence="7">
    <location>
        <begin position="30"/>
        <end position="43"/>
    </location>
</feature>
<evidence type="ECO:0000256" key="2">
    <source>
        <dbReference type="ARBA" id="ARBA00022723"/>
    </source>
</evidence>
<sequence>MAETDSAVPFFRKPPKSRPASSRSKPREPSPSGEGPSTPSASSVIVPSKKSAANPLVQGTKGSRKRERVDVNYGSGVAALPEGYSLSDEEREEAQAANARKRARLDPALEEDLPDPDDGLYHGIAGYKTHIKKQQEVPKTMRSGPVRANPSTIRQVTITDYQPDVCKDYKETGYCGFGDTCKFLHDRGTYMAGWQLDRQWDEQQRTGGGGGDAEDASSDEEDIPFACLLCRKPYTDPIVTKCGHYFCSKCAIDRFKKTPKCAACGTATGGMFNGAGKKVEAMKRRMAERARKEEGEEEGQPDDD</sequence>
<dbReference type="AlphaFoldDB" id="A0A167PCE4"/>
<keyword evidence="3 5" id="KW-0863">Zinc-finger</keyword>
<keyword evidence="6" id="KW-0238">DNA-binding</keyword>
<keyword evidence="6" id="KW-0539">Nucleus</keyword>
<accession>A0A167PCE4</accession>
<dbReference type="Gene3D" id="4.10.1000.10">
    <property type="entry name" value="Zinc finger, CCCH-type"/>
    <property type="match status" value="1"/>
</dbReference>
<dbReference type="InterPro" id="IPR013083">
    <property type="entry name" value="Znf_RING/FYVE/PHD"/>
</dbReference>
<evidence type="ECO:0000256" key="4">
    <source>
        <dbReference type="ARBA" id="ARBA00022833"/>
    </source>
</evidence>
<evidence type="ECO:0000256" key="7">
    <source>
        <dbReference type="SAM" id="MobiDB-lite"/>
    </source>
</evidence>
<dbReference type="GO" id="GO:0008270">
    <property type="term" value="F:zinc ion binding"/>
    <property type="evidence" value="ECO:0007669"/>
    <property type="project" value="UniProtKB-KW"/>
</dbReference>
<organism evidence="10 11">
    <name type="scientific">Calocera viscosa (strain TUFC12733)</name>
    <dbReference type="NCBI Taxonomy" id="1330018"/>
    <lineage>
        <taxon>Eukaryota</taxon>
        <taxon>Fungi</taxon>
        <taxon>Dikarya</taxon>
        <taxon>Basidiomycota</taxon>
        <taxon>Agaricomycotina</taxon>
        <taxon>Dacrymycetes</taxon>
        <taxon>Dacrymycetales</taxon>
        <taxon>Dacrymycetaceae</taxon>
        <taxon>Calocera</taxon>
    </lineage>
</organism>
<dbReference type="GO" id="GO:0034247">
    <property type="term" value="P:snoRNA splicing"/>
    <property type="evidence" value="ECO:0007669"/>
    <property type="project" value="TreeGrafter"/>
</dbReference>
<dbReference type="InterPro" id="IPR039971">
    <property type="entry name" value="CWC24-like"/>
</dbReference>
<feature type="zinc finger region" description="C3H1-type" evidence="5">
    <location>
        <begin position="160"/>
        <end position="188"/>
    </location>
</feature>
<evidence type="ECO:0000259" key="8">
    <source>
        <dbReference type="PROSITE" id="PS50089"/>
    </source>
</evidence>
<keyword evidence="6" id="KW-0507">mRNA processing</keyword>
<gene>
    <name evidence="10" type="ORF">CALVIDRAFT_535257</name>
</gene>
<evidence type="ECO:0000259" key="9">
    <source>
        <dbReference type="PROSITE" id="PS50103"/>
    </source>
</evidence>
<keyword evidence="4 5" id="KW-0862">Zinc</keyword>
<evidence type="ECO:0000256" key="1">
    <source>
        <dbReference type="ARBA" id="ARBA00009161"/>
    </source>
</evidence>
<name>A0A167PCE4_CALVF</name>
<evidence type="ECO:0000256" key="3">
    <source>
        <dbReference type="ARBA" id="ARBA00022771"/>
    </source>
</evidence>
<feature type="region of interest" description="Disordered" evidence="7">
    <location>
        <begin position="1"/>
        <end position="117"/>
    </location>
</feature>
<dbReference type="SUPFAM" id="SSF90229">
    <property type="entry name" value="CCCH zinc finger"/>
    <property type="match status" value="1"/>
</dbReference>
<dbReference type="OrthoDB" id="25761at2759"/>
<dbReference type="InterPro" id="IPR027370">
    <property type="entry name" value="Znf-RING_euk"/>
</dbReference>
<dbReference type="PROSITE" id="PS50103">
    <property type="entry name" value="ZF_C3H1"/>
    <property type="match status" value="1"/>
</dbReference>
<dbReference type="Pfam" id="PF00642">
    <property type="entry name" value="zf-CCCH"/>
    <property type="match status" value="1"/>
</dbReference>
<evidence type="ECO:0000313" key="10">
    <source>
        <dbReference type="EMBL" id="KZO98646.1"/>
    </source>
</evidence>
<feature type="region of interest" description="Disordered" evidence="7">
    <location>
        <begin position="283"/>
        <end position="304"/>
    </location>
</feature>
<comment type="similarity">
    <text evidence="1 6">Belongs to the CWC24 family.</text>
</comment>
<keyword evidence="2 5" id="KW-0479">Metal-binding</keyword>
<dbReference type="InterPro" id="IPR036855">
    <property type="entry name" value="Znf_CCCH_sf"/>
</dbReference>
<comment type="function">
    <text evidence="6">Involved in pre-mRNA splicing.</text>
</comment>
<dbReference type="PANTHER" id="PTHR12930:SF0">
    <property type="entry name" value="RING FINGER PROTEIN 113B"/>
    <property type="match status" value="1"/>
</dbReference>
<dbReference type="EMBL" id="KV417275">
    <property type="protein sequence ID" value="KZO98646.1"/>
    <property type="molecule type" value="Genomic_DNA"/>
</dbReference>
<dbReference type="Pfam" id="PF13445">
    <property type="entry name" value="zf-RING_UBOX"/>
    <property type="match status" value="1"/>
</dbReference>
<feature type="compositionally biased region" description="Acidic residues" evidence="7">
    <location>
        <begin position="108"/>
        <end position="117"/>
    </location>
</feature>
<dbReference type="InterPro" id="IPR000571">
    <property type="entry name" value="Znf_CCCH"/>
</dbReference>
<dbReference type="GO" id="GO:0003677">
    <property type="term" value="F:DNA binding"/>
    <property type="evidence" value="ECO:0007669"/>
    <property type="project" value="UniProtKB-UniRule"/>
</dbReference>
<evidence type="ECO:0000313" key="11">
    <source>
        <dbReference type="Proteomes" id="UP000076738"/>
    </source>
</evidence>
<evidence type="ECO:0000256" key="6">
    <source>
        <dbReference type="RuleBase" id="RU367110"/>
    </source>
</evidence>
<dbReference type="Proteomes" id="UP000076738">
    <property type="component" value="Unassembled WGS sequence"/>
</dbReference>
<dbReference type="PROSITE" id="PS50089">
    <property type="entry name" value="ZF_RING_2"/>
    <property type="match status" value="1"/>
</dbReference>
<dbReference type="GO" id="GO:0005684">
    <property type="term" value="C:U2-type spliceosomal complex"/>
    <property type="evidence" value="ECO:0007669"/>
    <property type="project" value="TreeGrafter"/>
</dbReference>